<keyword evidence="4" id="KW-1185">Reference proteome</keyword>
<evidence type="ECO:0000256" key="2">
    <source>
        <dbReference type="RuleBase" id="RU362080"/>
    </source>
</evidence>
<dbReference type="Gene3D" id="6.10.250.330">
    <property type="match status" value="1"/>
</dbReference>
<dbReference type="InterPro" id="IPR051405">
    <property type="entry name" value="phD/YefM_antitoxin"/>
</dbReference>
<dbReference type="Gene3D" id="3.40.1620.10">
    <property type="entry name" value="YefM-like domain"/>
    <property type="match status" value="1"/>
</dbReference>
<dbReference type="Pfam" id="PF02604">
    <property type="entry name" value="PhdYeFM_antitox"/>
    <property type="match status" value="1"/>
</dbReference>
<accession>A0A9X4L3A3</accession>
<dbReference type="NCBIfam" id="TIGR01552">
    <property type="entry name" value="phd_fam"/>
    <property type="match status" value="1"/>
</dbReference>
<protein>
    <recommendedName>
        <fullName evidence="2">Antitoxin</fullName>
    </recommendedName>
</protein>
<dbReference type="InterPro" id="IPR006442">
    <property type="entry name" value="Antitoxin_Phd/YefM"/>
</dbReference>
<dbReference type="EMBL" id="JAMBQA010000003">
    <property type="protein sequence ID" value="MDG0846034.1"/>
    <property type="molecule type" value="Genomic_DNA"/>
</dbReference>
<dbReference type="PANTHER" id="PTHR33713">
    <property type="entry name" value="ANTITOXIN YAFN-RELATED"/>
    <property type="match status" value="1"/>
</dbReference>
<reference evidence="3" key="1">
    <citation type="submission" date="2022-05" db="EMBL/GenBank/DDBJ databases">
        <title>Comparative genomics of Staphylococcus equorum isolates.</title>
        <authorList>
            <person name="Luelf R.H."/>
        </authorList>
    </citation>
    <scope>NUCLEOTIDE SEQUENCE</scope>
    <source>
        <strain evidence="3">TMW 2.2497</strain>
    </source>
</reference>
<proteinExistence type="inferred from homology"/>
<dbReference type="Proteomes" id="UP001152422">
    <property type="component" value="Unassembled WGS sequence"/>
</dbReference>
<comment type="similarity">
    <text evidence="1 2">Belongs to the phD/YefM antitoxin family.</text>
</comment>
<comment type="function">
    <text evidence="2">Antitoxin component of a type II toxin-antitoxin (TA) system.</text>
</comment>
<sequence>MIVKNYTFVRDNFRDMINKVNEDRDTITITTKDHNAVLMSEDDYDAIMETLYLQQNPANAKRLASSIENLERGKGKTVTINESSSENV</sequence>
<dbReference type="SUPFAM" id="SSF143120">
    <property type="entry name" value="YefM-like"/>
    <property type="match status" value="1"/>
</dbReference>
<dbReference type="PANTHER" id="PTHR33713:SF6">
    <property type="entry name" value="ANTITOXIN YEFM"/>
    <property type="match status" value="1"/>
</dbReference>
<evidence type="ECO:0000256" key="1">
    <source>
        <dbReference type="ARBA" id="ARBA00009981"/>
    </source>
</evidence>
<evidence type="ECO:0000313" key="3">
    <source>
        <dbReference type="EMBL" id="MDG0846034.1"/>
    </source>
</evidence>
<organism evidence="3 4">
    <name type="scientific">Staphylococcus equorum</name>
    <dbReference type="NCBI Taxonomy" id="246432"/>
    <lineage>
        <taxon>Bacteria</taxon>
        <taxon>Bacillati</taxon>
        <taxon>Bacillota</taxon>
        <taxon>Bacilli</taxon>
        <taxon>Bacillales</taxon>
        <taxon>Staphylococcaceae</taxon>
        <taxon>Staphylococcus</taxon>
    </lineage>
</organism>
<dbReference type="InterPro" id="IPR036165">
    <property type="entry name" value="YefM-like_sf"/>
</dbReference>
<evidence type="ECO:0000313" key="4">
    <source>
        <dbReference type="Proteomes" id="UP001152422"/>
    </source>
</evidence>
<dbReference type="RefSeq" id="WP_277583162.1">
    <property type="nucleotide sequence ID" value="NZ_CP157924.1"/>
</dbReference>
<comment type="caution">
    <text evidence="3">The sequence shown here is derived from an EMBL/GenBank/DDBJ whole genome shotgun (WGS) entry which is preliminary data.</text>
</comment>
<dbReference type="AlphaFoldDB" id="A0A9X4L3A3"/>
<name>A0A9X4L3A3_9STAP</name>
<gene>
    <name evidence="3" type="ORF">M4L89_07320</name>
</gene>